<dbReference type="EMBL" id="JAKJXO020000002">
    <property type="protein sequence ID" value="KAL1610592.1"/>
    <property type="molecule type" value="Genomic_DNA"/>
</dbReference>
<protein>
    <submittedName>
        <fullName evidence="1">Uncharacterized protein</fullName>
    </submittedName>
</protein>
<gene>
    <name evidence="1" type="ORF">SLS60_002262</name>
</gene>
<keyword evidence="2" id="KW-1185">Reference proteome</keyword>
<evidence type="ECO:0000313" key="2">
    <source>
        <dbReference type="Proteomes" id="UP001521785"/>
    </source>
</evidence>
<organism evidence="1 2">
    <name type="scientific">Paraconiothyrium brasiliense</name>
    <dbReference type="NCBI Taxonomy" id="300254"/>
    <lineage>
        <taxon>Eukaryota</taxon>
        <taxon>Fungi</taxon>
        <taxon>Dikarya</taxon>
        <taxon>Ascomycota</taxon>
        <taxon>Pezizomycotina</taxon>
        <taxon>Dothideomycetes</taxon>
        <taxon>Pleosporomycetidae</taxon>
        <taxon>Pleosporales</taxon>
        <taxon>Massarineae</taxon>
        <taxon>Didymosphaeriaceae</taxon>
        <taxon>Paraconiothyrium</taxon>
    </lineage>
</organism>
<name>A0ABR3S1N1_9PLEO</name>
<dbReference type="Proteomes" id="UP001521785">
    <property type="component" value="Unassembled WGS sequence"/>
</dbReference>
<comment type="caution">
    <text evidence="1">The sequence shown here is derived from an EMBL/GenBank/DDBJ whole genome shotgun (WGS) entry which is preliminary data.</text>
</comment>
<sequence>MCYRNFLPNANSIVHNMTKEDIVRSSLWIDENGFEDAITAEKPNITRLMESMIDANKTLGKFPGAFAVPICRNPRGEAISSVWTKSGRNYPCKCGEVLWSDKDYDWKRDKTRKFLERTGFKFSEDWEDYCSDNNKCKGEADIDWNFWVGPQEGKIPKKLKHPFKTCKSPKEHQWGHPGEDPGVQWRKREVEEMTWQEVQRAELELWAKQLEERQTGYDRSKEHLAT</sequence>
<accession>A0ABR3S1N1</accession>
<proteinExistence type="predicted"/>
<reference evidence="1 2" key="1">
    <citation type="submission" date="2024-02" db="EMBL/GenBank/DDBJ databases">
        <title>De novo assembly and annotation of 12 fungi associated with fruit tree decline syndrome in Ontario, Canada.</title>
        <authorList>
            <person name="Sulman M."/>
            <person name="Ellouze W."/>
            <person name="Ilyukhin E."/>
        </authorList>
    </citation>
    <scope>NUCLEOTIDE SEQUENCE [LARGE SCALE GENOMIC DNA]</scope>
    <source>
        <strain evidence="1 2">M42-189</strain>
    </source>
</reference>
<evidence type="ECO:0000313" key="1">
    <source>
        <dbReference type="EMBL" id="KAL1610592.1"/>
    </source>
</evidence>